<organism evidence="3 4">
    <name type="scientific">Apophysomyces ossiformis</name>
    <dbReference type="NCBI Taxonomy" id="679940"/>
    <lineage>
        <taxon>Eukaryota</taxon>
        <taxon>Fungi</taxon>
        <taxon>Fungi incertae sedis</taxon>
        <taxon>Mucoromycota</taxon>
        <taxon>Mucoromycotina</taxon>
        <taxon>Mucoromycetes</taxon>
        <taxon>Mucorales</taxon>
        <taxon>Mucorineae</taxon>
        <taxon>Mucoraceae</taxon>
        <taxon>Apophysomyces</taxon>
    </lineage>
</organism>
<evidence type="ECO:0000313" key="3">
    <source>
        <dbReference type="EMBL" id="KAF7731602.1"/>
    </source>
</evidence>
<evidence type="ECO:0000256" key="1">
    <source>
        <dbReference type="SAM" id="Coils"/>
    </source>
</evidence>
<feature type="compositionally biased region" description="Acidic residues" evidence="2">
    <location>
        <begin position="535"/>
        <end position="546"/>
    </location>
</feature>
<feature type="region of interest" description="Disordered" evidence="2">
    <location>
        <begin position="297"/>
        <end position="329"/>
    </location>
</feature>
<dbReference type="InterPro" id="IPR005024">
    <property type="entry name" value="Snf7_fam"/>
</dbReference>
<dbReference type="EMBL" id="JABAYA010000009">
    <property type="protein sequence ID" value="KAF7731602.1"/>
    <property type="molecule type" value="Genomic_DNA"/>
</dbReference>
<gene>
    <name evidence="3" type="ORF">EC973_009366</name>
</gene>
<dbReference type="PANTHER" id="PTHR13237">
    <property type="entry name" value="SOMETHING ABOUT SILENCING PROTEIN 10-RELATED"/>
    <property type="match status" value="1"/>
</dbReference>
<dbReference type="Proteomes" id="UP000605846">
    <property type="component" value="Unassembled WGS sequence"/>
</dbReference>
<dbReference type="PANTHER" id="PTHR13237:SF9">
    <property type="entry name" value="NEUROGUIDIN"/>
    <property type="match status" value="1"/>
</dbReference>
<protein>
    <submittedName>
        <fullName evidence="3">Uncharacterized protein</fullName>
    </submittedName>
</protein>
<dbReference type="Pfam" id="PF04000">
    <property type="entry name" value="Sas10_Utp3"/>
    <property type="match status" value="1"/>
</dbReference>
<name>A0A8H7BV21_9FUNG</name>
<reference evidence="3" key="1">
    <citation type="submission" date="2020-01" db="EMBL/GenBank/DDBJ databases">
        <title>Genome Sequencing of Three Apophysomyces-Like Fungal Strains Confirms a Novel Fungal Genus in the Mucoromycota with divergent Burkholderia-like Endosymbiotic Bacteria.</title>
        <authorList>
            <person name="Stajich J.E."/>
            <person name="Macias A.M."/>
            <person name="Carter-House D."/>
            <person name="Lovett B."/>
            <person name="Kasson L.R."/>
            <person name="Berry K."/>
            <person name="Grigoriev I."/>
            <person name="Chang Y."/>
            <person name="Spatafora J."/>
            <person name="Kasson M.T."/>
        </authorList>
    </citation>
    <scope>NUCLEOTIDE SEQUENCE</scope>
    <source>
        <strain evidence="3">NRRL A-21654</strain>
    </source>
</reference>
<evidence type="ECO:0000256" key="2">
    <source>
        <dbReference type="SAM" id="MobiDB-lite"/>
    </source>
</evidence>
<comment type="caution">
    <text evidence="3">The sequence shown here is derived from an EMBL/GenBank/DDBJ whole genome shotgun (WGS) entry which is preliminary data.</text>
</comment>
<dbReference type="InterPro" id="IPR007146">
    <property type="entry name" value="Sas10/Utp3/C1D"/>
</dbReference>
<sequence length="748" mass="85275">MAVRKHSKLLTYLSTQYAEFNLQKPSLRLQSLYSDFSNLAPINTIGYDANMNYWRTVILDCNMRGLLRDPEYALAIGPDTIAYSFQLPKYGKPLALECVLIVKFPEKRESSAALQACITQFDKALIGIKTTCEALKIQVEDIQQQMEKLLKEYDINGNKKRNLYISKRRYHIQEILKSRLRSLETMEMILMKIESSHTDEQLIQTFNLGADTLRNILSAETLTVETVNSVTLEIQEALSDYKEVEEGLARGMDETLATQFPDIEEAELEGALKGLDELVIDQPKDQSMGDPTYAVPEKVDAQGKGSGQADTGKICGETANKNRDEKQPDHQTFLVEAPQQVSILGEEKPKKYQFAVLRSCPKYNQQRMLATTTVHLGHMSLNNCHGLNSYTVEKNELTKLIRDLKAKAAELKMQLKPIMQRMQDGEIKTNKGVSFLEVKYQIMIQYILQLAFYAHLKLCGKQVEGHPVIESLVESRVILDRMKPIESKLKYQIDKLVRTAVMGTRKTEQETTSTDAVANDPLAFKPNPMNLLSKEEDDEEEEDAEEDVKGVYRPPKLAPVSYDENTGKKSKREKDEARLREKASRSRLMKDLAAEMNDAPEEIDALGGVNEGFGYGDRIDNLIAEKDRYEEDNYVRLSVTRKEKQRLKARNKMRFESEFDNLNDFSNLAIIQDVEKQENERFQNVLSRKRRTKHGDDMNLNSAQGNKRARNEGVDGGYHGLIDGESNGRNKFKRDRAYASRSKGKKRS</sequence>
<dbReference type="GO" id="GO:0000462">
    <property type="term" value="P:maturation of SSU-rRNA from tricistronic rRNA transcript (SSU-rRNA, 5.8S rRNA, LSU-rRNA)"/>
    <property type="evidence" value="ECO:0007669"/>
    <property type="project" value="TreeGrafter"/>
</dbReference>
<accession>A0A8H7BV21</accession>
<dbReference type="GO" id="GO:0032040">
    <property type="term" value="C:small-subunit processome"/>
    <property type="evidence" value="ECO:0007669"/>
    <property type="project" value="TreeGrafter"/>
</dbReference>
<dbReference type="AlphaFoldDB" id="A0A8H7BV21"/>
<keyword evidence="4" id="KW-1185">Reference proteome</keyword>
<feature type="region of interest" description="Disordered" evidence="2">
    <location>
        <begin position="685"/>
        <end position="748"/>
    </location>
</feature>
<dbReference type="OrthoDB" id="203440at2759"/>
<dbReference type="GO" id="GO:0007034">
    <property type="term" value="P:vacuolar transport"/>
    <property type="evidence" value="ECO:0007669"/>
    <property type="project" value="InterPro"/>
</dbReference>
<feature type="compositionally biased region" description="Basic and acidic residues" evidence="2">
    <location>
        <begin position="320"/>
        <end position="329"/>
    </location>
</feature>
<evidence type="ECO:0000313" key="4">
    <source>
        <dbReference type="Proteomes" id="UP000605846"/>
    </source>
</evidence>
<feature type="region of interest" description="Disordered" evidence="2">
    <location>
        <begin position="504"/>
        <end position="585"/>
    </location>
</feature>
<proteinExistence type="predicted"/>
<keyword evidence="1" id="KW-0175">Coiled coil</keyword>
<feature type="coiled-coil region" evidence="1">
    <location>
        <begin position="387"/>
        <end position="414"/>
    </location>
</feature>
<dbReference type="Pfam" id="PF03357">
    <property type="entry name" value="Snf7"/>
    <property type="match status" value="1"/>
</dbReference>
<feature type="compositionally biased region" description="Basic and acidic residues" evidence="2">
    <location>
        <begin position="572"/>
        <end position="585"/>
    </location>
</feature>